<feature type="compositionally biased region" description="Polar residues" evidence="1">
    <location>
        <begin position="81"/>
        <end position="91"/>
    </location>
</feature>
<keyword evidence="3" id="KW-1185">Reference proteome</keyword>
<organism evidence="2 3">
    <name type="scientific">Streptomyces montanus</name>
    <dbReference type="NCBI Taxonomy" id="2580423"/>
    <lineage>
        <taxon>Bacteria</taxon>
        <taxon>Bacillati</taxon>
        <taxon>Actinomycetota</taxon>
        <taxon>Actinomycetes</taxon>
        <taxon>Kitasatosporales</taxon>
        <taxon>Streptomycetaceae</taxon>
        <taxon>Streptomyces</taxon>
    </lineage>
</organism>
<dbReference type="AlphaFoldDB" id="A0A5R9FVY8"/>
<feature type="compositionally biased region" description="Basic and acidic residues" evidence="1">
    <location>
        <begin position="93"/>
        <end position="103"/>
    </location>
</feature>
<comment type="caution">
    <text evidence="2">The sequence shown here is derived from an EMBL/GenBank/DDBJ whole genome shotgun (WGS) entry which is preliminary data.</text>
</comment>
<feature type="compositionally biased region" description="Low complexity" evidence="1">
    <location>
        <begin position="63"/>
        <end position="74"/>
    </location>
</feature>
<feature type="compositionally biased region" description="Low complexity" evidence="1">
    <location>
        <begin position="119"/>
        <end position="130"/>
    </location>
</feature>
<dbReference type="Proteomes" id="UP000305906">
    <property type="component" value="Unassembled WGS sequence"/>
</dbReference>
<gene>
    <name evidence="2" type="ORF">FE633_18750</name>
</gene>
<accession>A0A5R9FVY8</accession>
<reference evidence="2 3" key="1">
    <citation type="submission" date="2019-05" db="EMBL/GenBank/DDBJ databases">
        <title>Streptomyces sp. NEAU-C151, a novel actinomycete isolated from soil.</title>
        <authorList>
            <person name="Han L."/>
            <person name="Jiang H."/>
        </authorList>
    </citation>
    <scope>NUCLEOTIDE SEQUENCE [LARGE SCALE GENOMIC DNA]</scope>
    <source>
        <strain evidence="2 3">NEAU-C151</strain>
    </source>
</reference>
<protein>
    <submittedName>
        <fullName evidence="2">Uncharacterized protein</fullName>
    </submittedName>
</protein>
<evidence type="ECO:0000256" key="1">
    <source>
        <dbReference type="SAM" id="MobiDB-lite"/>
    </source>
</evidence>
<evidence type="ECO:0000313" key="2">
    <source>
        <dbReference type="EMBL" id="TLS44614.1"/>
    </source>
</evidence>
<sequence length="154" mass="15534">MPEGEWDAPLQGRGELRDQPQSTRTRSTKPTHPHLPEGDRGHGGLGAQPPGMVGVPPARAKPRAWGRVGAAGARNLGGSEGTSDAPAQTTCAHEAHAPGDHKATTHHTRPGAGTGAGSGARAEAGRGAADADADGDERGVPHGSPFVVARYGDA</sequence>
<evidence type="ECO:0000313" key="3">
    <source>
        <dbReference type="Proteomes" id="UP000305906"/>
    </source>
</evidence>
<proteinExistence type="predicted"/>
<name>A0A5R9FVY8_9ACTN</name>
<dbReference type="EMBL" id="VBZC01000019">
    <property type="protein sequence ID" value="TLS44614.1"/>
    <property type="molecule type" value="Genomic_DNA"/>
</dbReference>
<feature type="region of interest" description="Disordered" evidence="1">
    <location>
        <begin position="1"/>
        <end position="154"/>
    </location>
</feature>